<sequence>MGQKNKPSALGGLAAALQKAGLATKEQVEQTEAEKRERDLKAYRASLGLTEPAAKSAASYREQVDAINAWFAEQLRRAPDLMARLTGERALALAIQGTPATPEAVRAVELALGFPLPPSFAAFLLEVGSVAFLGPWSDATTRVEDLAAASASLEADVTLTAERFARAAEGAGVTLDLNAPRRLLHVSEDRGGEPVFALCARRDASGEAPVFMRFHDEPDALYDPSADFRQWFSARLARFQEELQQWLARGAPL</sequence>
<dbReference type="Pfam" id="PF09346">
    <property type="entry name" value="SMI1_KNR4"/>
    <property type="match status" value="1"/>
</dbReference>
<name>A0A848LMK2_9BACT</name>
<comment type="caution">
    <text evidence="2">The sequence shown here is derived from an EMBL/GenBank/DDBJ whole genome shotgun (WGS) entry which is preliminary data.</text>
</comment>
<evidence type="ECO:0000259" key="1">
    <source>
        <dbReference type="SMART" id="SM00860"/>
    </source>
</evidence>
<dbReference type="Proteomes" id="UP000518300">
    <property type="component" value="Unassembled WGS sequence"/>
</dbReference>
<dbReference type="Gene3D" id="3.40.1580.10">
    <property type="entry name" value="SMI1/KNR4-like"/>
    <property type="match status" value="1"/>
</dbReference>
<dbReference type="SUPFAM" id="SSF160631">
    <property type="entry name" value="SMI1/KNR4-like"/>
    <property type="match status" value="1"/>
</dbReference>
<dbReference type="AlphaFoldDB" id="A0A848LMK2"/>
<feature type="domain" description="Knr4/Smi1-like" evidence="1">
    <location>
        <begin position="99"/>
        <end position="234"/>
    </location>
</feature>
<accession>A0A848LMK2</accession>
<evidence type="ECO:0000313" key="2">
    <source>
        <dbReference type="EMBL" id="NMO18966.1"/>
    </source>
</evidence>
<proteinExistence type="predicted"/>
<dbReference type="InterPro" id="IPR018958">
    <property type="entry name" value="Knr4/Smi1-like_dom"/>
</dbReference>
<evidence type="ECO:0000313" key="3">
    <source>
        <dbReference type="Proteomes" id="UP000518300"/>
    </source>
</evidence>
<dbReference type="SMART" id="SM00860">
    <property type="entry name" value="SMI1_KNR4"/>
    <property type="match status" value="1"/>
</dbReference>
<keyword evidence="3" id="KW-1185">Reference proteome</keyword>
<protein>
    <submittedName>
        <fullName evidence="2">SMI1/KNR4 family protein</fullName>
    </submittedName>
</protein>
<dbReference type="InterPro" id="IPR037883">
    <property type="entry name" value="Knr4/Smi1-like_sf"/>
</dbReference>
<reference evidence="2 3" key="1">
    <citation type="submission" date="2020-04" db="EMBL/GenBank/DDBJ databases">
        <title>Draft genome of Pyxidicoccus fallax type strain.</title>
        <authorList>
            <person name="Whitworth D.E."/>
        </authorList>
    </citation>
    <scope>NUCLEOTIDE SEQUENCE [LARGE SCALE GENOMIC DNA]</scope>
    <source>
        <strain evidence="2 3">DSM 14698</strain>
    </source>
</reference>
<dbReference type="RefSeq" id="WP_169348228.1">
    <property type="nucleotide sequence ID" value="NZ_JABBJJ010000162.1"/>
</dbReference>
<organism evidence="2 3">
    <name type="scientific">Pyxidicoccus fallax</name>
    <dbReference type="NCBI Taxonomy" id="394095"/>
    <lineage>
        <taxon>Bacteria</taxon>
        <taxon>Pseudomonadati</taxon>
        <taxon>Myxococcota</taxon>
        <taxon>Myxococcia</taxon>
        <taxon>Myxococcales</taxon>
        <taxon>Cystobacterineae</taxon>
        <taxon>Myxococcaceae</taxon>
        <taxon>Pyxidicoccus</taxon>
    </lineage>
</organism>
<gene>
    <name evidence="2" type="ORF">HG543_29480</name>
</gene>
<dbReference type="EMBL" id="JABBJJ010000162">
    <property type="protein sequence ID" value="NMO18966.1"/>
    <property type="molecule type" value="Genomic_DNA"/>
</dbReference>